<feature type="region of interest" description="Disordered" evidence="2">
    <location>
        <begin position="483"/>
        <end position="606"/>
    </location>
</feature>
<organism evidence="3 4">
    <name type="scientific">Stemphylium lycopersici</name>
    <name type="common">Tomato gray leaf spot disease fungus</name>
    <name type="synonym">Thyrospora lycopersici</name>
    <dbReference type="NCBI Taxonomy" id="183478"/>
    <lineage>
        <taxon>Eukaryota</taxon>
        <taxon>Fungi</taxon>
        <taxon>Dikarya</taxon>
        <taxon>Ascomycota</taxon>
        <taxon>Pezizomycotina</taxon>
        <taxon>Dothideomycetes</taxon>
        <taxon>Pleosporomycetidae</taxon>
        <taxon>Pleosporales</taxon>
        <taxon>Pleosporineae</taxon>
        <taxon>Pleosporaceae</taxon>
        <taxon>Stemphylium</taxon>
    </lineage>
</organism>
<proteinExistence type="predicted"/>
<feature type="compositionally biased region" description="Acidic residues" evidence="2">
    <location>
        <begin position="85"/>
        <end position="97"/>
    </location>
</feature>
<reference evidence="4" key="1">
    <citation type="submission" date="2018-05" db="EMBL/GenBank/DDBJ databases">
        <title>Draft genome sequence of Stemphylium lycopersici strain CIDEFI 213.</title>
        <authorList>
            <person name="Medina R."/>
            <person name="Franco M.E.E."/>
            <person name="Lucentini C.G."/>
            <person name="Saparrat M.C.N."/>
            <person name="Balatti P.A."/>
        </authorList>
    </citation>
    <scope>NUCLEOTIDE SEQUENCE [LARGE SCALE GENOMIC DNA]</scope>
    <source>
        <strain evidence="4">CIDEFI 213</strain>
    </source>
</reference>
<feature type="compositionally biased region" description="Basic and acidic residues" evidence="2">
    <location>
        <begin position="68"/>
        <end position="84"/>
    </location>
</feature>
<feature type="coiled-coil region" evidence="1">
    <location>
        <begin position="734"/>
        <end position="775"/>
    </location>
</feature>
<feature type="compositionally biased region" description="Low complexity" evidence="2">
    <location>
        <begin position="98"/>
        <end position="111"/>
    </location>
</feature>
<dbReference type="Proteomes" id="UP000249619">
    <property type="component" value="Unassembled WGS sequence"/>
</dbReference>
<dbReference type="AlphaFoldDB" id="A0A364MZU9"/>
<feature type="compositionally biased region" description="Acidic residues" evidence="2">
    <location>
        <begin position="536"/>
        <end position="548"/>
    </location>
</feature>
<comment type="caution">
    <text evidence="3">The sequence shown here is derived from an EMBL/GenBank/DDBJ whole genome shotgun (WGS) entry which is preliminary data.</text>
</comment>
<feature type="coiled-coil region" evidence="1">
    <location>
        <begin position="415"/>
        <end position="442"/>
    </location>
</feature>
<feature type="region of interest" description="Disordered" evidence="2">
    <location>
        <begin position="68"/>
        <end position="135"/>
    </location>
</feature>
<sequence length="801" mass="89686">MTQDEVIRAPLIAPFKYLTEGSKPMKRKFSMVIRWYYLCKGLIQNIDGDPDDYGKRFATIVRKIEEDKRDEENGDLNRSERNGETVEESPEPDDEDSASSPRSASNSRMANPTNSNKIEPQSPSIQSPALKKKEANPDLRRLREYLEAHGALYLLDNLPEASEIQFSDQTFIPEAQPKKLFVGRHAETLHDIYGYMVPLPRGFHEVRFYVEDSRRMDHITTETVAKHRIVHPFNKCYPKQPGSVEQSDRARLTLMVKFYFIAAGITTNCVLKETKQFPARLKVALDYIAERMGPASVKPPERTTIEDVLADTASSRDESSSESSYFDENDIQTTLAAEPSRPSPQQAPPKKFSVARKSAPSIIRRPTPNDAISHRPSIMPTTKANATTPDATPTPMAPPRSITKRSAEDEEFEDLARMLLKEQNLTKEVNALQHELDAHEEHKRVWMGKWQKKYDEMQEKKYAIVEQRSTVRKLFKRQRHPKITLHSPPSTHVRTDTSHIMKRNTSISRKGWVGGTSPLFEPEVSDAEVDSQQQEYDAEEAGSEDGEADTTTPIRRPRLPASNPALRSKTRRSCRLTNTPHPTKSDTPPSPSDANTNTPPSPHHSLTLHAEQAQPILSTLTPTSLPGTPAQIPTYLTILSTLQTHTATLASHTRTISTLSAQIANLTANLSLLRAGQKAAQDRIARGLALAIQTDMSDPGVNGDMTCIQDALAKRRQEAEVERKEVLGAIEGRKAELEAELGRVRVEMEGVVRERGLVEGEMEGLKGRKEEVEREGGVGLGFELGKMVGREKWDGNKVAWG</sequence>
<evidence type="ECO:0000313" key="3">
    <source>
        <dbReference type="EMBL" id="RAR08230.1"/>
    </source>
</evidence>
<keyword evidence="4" id="KW-1185">Reference proteome</keyword>
<protein>
    <submittedName>
        <fullName evidence="3">Uncharacterized protein</fullName>
    </submittedName>
</protein>
<evidence type="ECO:0000313" key="4">
    <source>
        <dbReference type="Proteomes" id="UP000249619"/>
    </source>
</evidence>
<evidence type="ECO:0000256" key="2">
    <source>
        <dbReference type="SAM" id="MobiDB-lite"/>
    </source>
</evidence>
<feature type="compositionally biased region" description="Low complexity" evidence="2">
    <location>
        <begin position="380"/>
        <end position="394"/>
    </location>
</feature>
<feature type="region of interest" description="Disordered" evidence="2">
    <location>
        <begin position="336"/>
        <end position="406"/>
    </location>
</feature>
<name>A0A364MZU9_STELY</name>
<dbReference type="EMBL" id="QGDH01000089">
    <property type="protein sequence ID" value="RAR08230.1"/>
    <property type="molecule type" value="Genomic_DNA"/>
</dbReference>
<accession>A0A364MZU9</accession>
<keyword evidence="1" id="KW-0175">Coiled coil</keyword>
<gene>
    <name evidence="3" type="ORF">DDE83_006071</name>
</gene>
<dbReference type="STRING" id="183478.A0A364MZU9"/>
<evidence type="ECO:0000256" key="1">
    <source>
        <dbReference type="SAM" id="Coils"/>
    </source>
</evidence>
<feature type="compositionally biased region" description="Polar residues" evidence="2">
    <location>
        <begin position="112"/>
        <end position="127"/>
    </location>
</feature>